<evidence type="ECO:0008006" key="3">
    <source>
        <dbReference type="Google" id="ProtNLM"/>
    </source>
</evidence>
<dbReference type="EMBL" id="JADOXO010000575">
    <property type="protein sequence ID" value="KAF9802496.1"/>
    <property type="molecule type" value="Genomic_DNA"/>
</dbReference>
<sequence>MVLPFPNEIWLHIFRGLATEGEYDTLERCGVVCRELHPIAQECLSQNMTFKSAEEVERIKVDFAGGEMRRWRGPRNVHIEGGDSENGLTIFNATWQARELDADAVFRDLARFASITSLFLYDVILPTILTLGRLVCAFSRLKELSLDSVRFIQQPFDASTISQCRLLPRMQLETLTLNTLNNGSAPTPSFVELVSFISAVSNRICLVTVGNPAQVYIWSAVRMLHLSSIVFPSVATFARLLCAIPSLEGISLGWSCTFMKPGFDLRIIPVHPGLPPRLVTLHLDLRMDVGRRSIADLVDFFITTDIGCQLQDIMIPPCTSLWVTRESDVDLNRLVRHSGQSLRHLNLDSSWLIYDSKDMWLLAAQSPAQYFDLSENMCLERLDLTVDVTNETRLCPCTPVVDILSHVTSTQMSRIAVLFRPRSNLDADWRTLIVGLPQIDDVLSWPIFENLAHVSIGVRTWDGLDVGDEERADELRACLPKLDQRGILGCIFI</sequence>
<organism evidence="1 2">
    <name type="scientific">Rhodonia placenta</name>
    <dbReference type="NCBI Taxonomy" id="104341"/>
    <lineage>
        <taxon>Eukaryota</taxon>
        <taxon>Fungi</taxon>
        <taxon>Dikarya</taxon>
        <taxon>Basidiomycota</taxon>
        <taxon>Agaricomycotina</taxon>
        <taxon>Agaricomycetes</taxon>
        <taxon>Polyporales</taxon>
        <taxon>Adustoporiaceae</taxon>
        <taxon>Rhodonia</taxon>
    </lineage>
</organism>
<gene>
    <name evidence="1" type="ORF">IEO21_09885</name>
</gene>
<dbReference type="AlphaFoldDB" id="A0A8H7NTG5"/>
<accession>A0A8H7NTG5</accession>
<comment type="caution">
    <text evidence="1">The sequence shown here is derived from an EMBL/GenBank/DDBJ whole genome shotgun (WGS) entry which is preliminary data.</text>
</comment>
<protein>
    <recommendedName>
        <fullName evidence="3">F-box domain-containing protein</fullName>
    </recommendedName>
</protein>
<name>A0A8H7NTG5_9APHY</name>
<evidence type="ECO:0000313" key="1">
    <source>
        <dbReference type="EMBL" id="KAF9802496.1"/>
    </source>
</evidence>
<reference evidence="1" key="2">
    <citation type="journal article" name="Front. Microbiol.">
        <title>Degradative Capacity of Two Strains of Rhodonia placenta: From Phenotype to Genotype.</title>
        <authorList>
            <person name="Kolle M."/>
            <person name="Horta M.A.C."/>
            <person name="Nowrousian M."/>
            <person name="Ohm R.A."/>
            <person name="Benz J.P."/>
            <person name="Pilgard A."/>
        </authorList>
    </citation>
    <scope>NUCLEOTIDE SEQUENCE</scope>
    <source>
        <strain evidence="1">FPRL280</strain>
    </source>
</reference>
<dbReference type="Proteomes" id="UP000639403">
    <property type="component" value="Unassembled WGS sequence"/>
</dbReference>
<evidence type="ECO:0000313" key="2">
    <source>
        <dbReference type="Proteomes" id="UP000639403"/>
    </source>
</evidence>
<reference evidence="1" key="1">
    <citation type="submission" date="2020-11" db="EMBL/GenBank/DDBJ databases">
        <authorList>
            <person name="Koelle M."/>
            <person name="Horta M.A.C."/>
            <person name="Nowrousian M."/>
            <person name="Ohm R.A."/>
            <person name="Benz P."/>
            <person name="Pilgard A."/>
        </authorList>
    </citation>
    <scope>NUCLEOTIDE SEQUENCE</scope>
    <source>
        <strain evidence="1">FPRL280</strain>
    </source>
</reference>
<proteinExistence type="predicted"/>